<proteinExistence type="predicted"/>
<evidence type="ECO:0000256" key="1">
    <source>
        <dbReference type="SAM" id="MobiDB-lite"/>
    </source>
</evidence>
<reference evidence="3" key="1">
    <citation type="submission" date="2014-03" db="EMBL/GenBank/DDBJ databases">
        <title>The Genome Sequence of Puccinia striiformis f. sp. tritici PST-78.</title>
        <authorList>
            <consortium name="The Broad Institute Genome Sequencing Platform"/>
            <person name="Cuomo C."/>
            <person name="Hulbert S."/>
            <person name="Chen X."/>
            <person name="Walker B."/>
            <person name="Young S.K."/>
            <person name="Zeng Q."/>
            <person name="Gargeya S."/>
            <person name="Fitzgerald M."/>
            <person name="Haas B."/>
            <person name="Abouelleil A."/>
            <person name="Alvarado L."/>
            <person name="Arachchi H.M."/>
            <person name="Berlin A.M."/>
            <person name="Chapman S.B."/>
            <person name="Goldberg J."/>
            <person name="Griggs A."/>
            <person name="Gujja S."/>
            <person name="Hansen M."/>
            <person name="Howarth C."/>
            <person name="Imamovic A."/>
            <person name="Larimer J."/>
            <person name="McCowan C."/>
            <person name="Montmayeur A."/>
            <person name="Murphy C."/>
            <person name="Neiman D."/>
            <person name="Pearson M."/>
            <person name="Priest M."/>
            <person name="Roberts A."/>
            <person name="Saif S."/>
            <person name="Shea T."/>
            <person name="Sisk P."/>
            <person name="Sykes S."/>
            <person name="Wortman J."/>
            <person name="Nusbaum C."/>
            <person name="Birren B."/>
        </authorList>
    </citation>
    <scope>NUCLEOTIDE SEQUENCE [LARGE SCALE GENOMIC DNA]</scope>
    <source>
        <strain evidence="3">race PST-78</strain>
    </source>
</reference>
<dbReference type="AlphaFoldDB" id="A0A0L0UI77"/>
<feature type="compositionally biased region" description="Basic and acidic residues" evidence="1">
    <location>
        <begin position="128"/>
        <end position="138"/>
    </location>
</feature>
<keyword evidence="3" id="KW-1185">Reference proteome</keyword>
<sequence length="138" mass="15871">MASRSQLSCSTRGLTMNNHPSCPHNQLVPSTQRPSTCPHHPPPHARRLLIQITPAWHRVNREQSIRPPPPPLLHLSLNRLAKVVNDLNLAISALPLSQISMLRCSAPFWPIKRRLSQRRRKQPKHQRERPPKKTQQES</sequence>
<comment type="caution">
    <text evidence="2">The sequence shown here is derived from an EMBL/GenBank/DDBJ whole genome shotgun (WGS) entry which is preliminary data.</text>
</comment>
<feature type="compositionally biased region" description="Basic residues" evidence="1">
    <location>
        <begin position="113"/>
        <end position="127"/>
    </location>
</feature>
<evidence type="ECO:0000313" key="2">
    <source>
        <dbReference type="EMBL" id="KNE86640.1"/>
    </source>
</evidence>
<feature type="non-terminal residue" evidence="2">
    <location>
        <position position="138"/>
    </location>
</feature>
<evidence type="ECO:0000313" key="3">
    <source>
        <dbReference type="Proteomes" id="UP000054564"/>
    </source>
</evidence>
<dbReference type="Proteomes" id="UP000054564">
    <property type="component" value="Unassembled WGS sequence"/>
</dbReference>
<organism evidence="2 3">
    <name type="scientific">Puccinia striiformis f. sp. tritici PST-78</name>
    <dbReference type="NCBI Taxonomy" id="1165861"/>
    <lineage>
        <taxon>Eukaryota</taxon>
        <taxon>Fungi</taxon>
        <taxon>Dikarya</taxon>
        <taxon>Basidiomycota</taxon>
        <taxon>Pucciniomycotina</taxon>
        <taxon>Pucciniomycetes</taxon>
        <taxon>Pucciniales</taxon>
        <taxon>Pucciniaceae</taxon>
        <taxon>Puccinia</taxon>
    </lineage>
</organism>
<name>A0A0L0UI77_9BASI</name>
<accession>A0A0L0UI77</accession>
<feature type="region of interest" description="Disordered" evidence="1">
    <location>
        <begin position="113"/>
        <end position="138"/>
    </location>
</feature>
<protein>
    <submittedName>
        <fullName evidence="2">Uncharacterized protein</fullName>
    </submittedName>
</protein>
<gene>
    <name evidence="2" type="ORF">PSTG_19997</name>
</gene>
<dbReference type="EMBL" id="AJIL01008787">
    <property type="protein sequence ID" value="KNE86640.1"/>
    <property type="molecule type" value="Genomic_DNA"/>
</dbReference>